<dbReference type="AlphaFoldDB" id="A0A4Y8UNS8"/>
<keyword evidence="2 4" id="KW-0378">Hydrolase</keyword>
<gene>
    <name evidence="4" type="ORF">E3W66_02940</name>
</gene>
<dbReference type="SUPFAM" id="SSF53474">
    <property type="entry name" value="alpha/beta-Hydrolases"/>
    <property type="match status" value="1"/>
</dbReference>
<dbReference type="OrthoDB" id="149912at2"/>
<dbReference type="InterPro" id="IPR029058">
    <property type="entry name" value="AB_hydrolase_fold"/>
</dbReference>
<dbReference type="Gene3D" id="3.40.50.1820">
    <property type="entry name" value="alpha/beta hydrolase"/>
    <property type="match status" value="1"/>
</dbReference>
<comment type="caution">
    <text evidence="4">The sequence shown here is derived from an EMBL/GenBank/DDBJ whole genome shotgun (WGS) entry which is preliminary data.</text>
</comment>
<keyword evidence="5" id="KW-1185">Reference proteome</keyword>
<name>A0A4Y8UNS8_9GAMM</name>
<evidence type="ECO:0000256" key="2">
    <source>
        <dbReference type="ARBA" id="ARBA00022801"/>
    </source>
</evidence>
<dbReference type="PANTHER" id="PTHR43798">
    <property type="entry name" value="MONOACYLGLYCEROL LIPASE"/>
    <property type="match status" value="1"/>
</dbReference>
<dbReference type="PRINTS" id="PR00111">
    <property type="entry name" value="ABHYDROLASE"/>
</dbReference>
<dbReference type="EMBL" id="SPIA01000001">
    <property type="protein sequence ID" value="TFH69344.1"/>
    <property type="molecule type" value="Genomic_DNA"/>
</dbReference>
<dbReference type="Pfam" id="PF00561">
    <property type="entry name" value="Abhydrolase_1"/>
    <property type="match status" value="1"/>
</dbReference>
<sequence length="285" mass="31020">MLGDCQFTVNGLSLAARQWGRVGATPVLAIHGWLDNAASFYPLAEHLRDLHLVAVDCAGHGLSGRRSADAGYNIWQDVGELFAVMDQLGWQRCHLLGHSRGAAIASLMAGTFPDRIERLLLIDGMVPAAFDPRSAHKQLAKAITEHQRYRHSQPSMFASYEAAVAARANGFLAVELGAAALLAERGVSECEQGFYWHNDQRLKAASELKLSSDNLAGFLGAITAPTLLIEAQQGVLAGRERERQLFNDLKHLRSEVLPGGHHLHLEQQAPQVAAVLQQFIAESPL</sequence>
<evidence type="ECO:0000259" key="3">
    <source>
        <dbReference type="Pfam" id="PF00561"/>
    </source>
</evidence>
<evidence type="ECO:0000313" key="4">
    <source>
        <dbReference type="EMBL" id="TFH69344.1"/>
    </source>
</evidence>
<dbReference type="InterPro" id="IPR050266">
    <property type="entry name" value="AB_hydrolase_sf"/>
</dbReference>
<dbReference type="Proteomes" id="UP000298133">
    <property type="component" value="Unassembled WGS sequence"/>
</dbReference>
<organism evidence="4 5">
    <name type="scientific">Gammaproteobacteria bacterium LSUCC0057</name>
    <dbReference type="NCBI Taxonomy" id="2559237"/>
    <lineage>
        <taxon>Bacteria</taxon>
        <taxon>Pseudomonadati</taxon>
        <taxon>Pseudomonadota</taxon>
        <taxon>Gammaproteobacteria</taxon>
        <taxon>Cellvibrionales</taxon>
        <taxon>Porticoccaceae</taxon>
        <taxon>SAR92 clade</taxon>
    </lineage>
</organism>
<dbReference type="InterPro" id="IPR000073">
    <property type="entry name" value="AB_hydrolase_1"/>
</dbReference>
<dbReference type="GO" id="GO:0016787">
    <property type="term" value="F:hydrolase activity"/>
    <property type="evidence" value="ECO:0007669"/>
    <property type="project" value="UniProtKB-KW"/>
</dbReference>
<dbReference type="PANTHER" id="PTHR43798:SF14">
    <property type="entry name" value="SERINE HYDROLASE-LIKE PROTEIN DDB_G0286239"/>
    <property type="match status" value="1"/>
</dbReference>
<evidence type="ECO:0000313" key="5">
    <source>
        <dbReference type="Proteomes" id="UP000298133"/>
    </source>
</evidence>
<accession>A0A4Y8UNS8</accession>
<comment type="similarity">
    <text evidence="1">Belongs to the AB hydrolase superfamily.</text>
</comment>
<dbReference type="GO" id="GO:0016020">
    <property type="term" value="C:membrane"/>
    <property type="evidence" value="ECO:0007669"/>
    <property type="project" value="TreeGrafter"/>
</dbReference>
<proteinExistence type="inferred from homology"/>
<evidence type="ECO:0000256" key="1">
    <source>
        <dbReference type="ARBA" id="ARBA00008645"/>
    </source>
</evidence>
<reference evidence="4 5" key="1">
    <citation type="submission" date="2019-03" db="EMBL/GenBank/DDBJ databases">
        <title>Draft genome of Gammaproteobacteria bacterium LSUCC0057, a member of the SAR92 clade.</title>
        <authorList>
            <person name="Lanclos V.C."/>
            <person name="Doiron C."/>
            <person name="Henson M.W."/>
            <person name="Thrash J.C."/>
        </authorList>
    </citation>
    <scope>NUCLEOTIDE SEQUENCE [LARGE SCALE GENOMIC DNA]</scope>
    <source>
        <strain evidence="4 5">LSUCC0057</strain>
    </source>
</reference>
<protein>
    <submittedName>
        <fullName evidence="4">Alpha/beta hydrolase</fullName>
    </submittedName>
</protein>
<feature type="domain" description="AB hydrolase-1" evidence="3">
    <location>
        <begin position="26"/>
        <end position="266"/>
    </location>
</feature>